<comment type="caution">
    <text evidence="1">The sequence shown here is derived from an EMBL/GenBank/DDBJ whole genome shotgun (WGS) entry which is preliminary data.</text>
</comment>
<dbReference type="RefSeq" id="WP_380329373.1">
    <property type="nucleotide sequence ID" value="NZ_JBHYPW010000056.1"/>
</dbReference>
<proteinExistence type="predicted"/>
<gene>
    <name evidence="1" type="ORF">ACFW6T_25300</name>
</gene>
<accession>A0ABW6GRC8</accession>
<name>A0ABW6GRC8_9ACTN</name>
<protein>
    <submittedName>
        <fullName evidence="1">Uncharacterized protein</fullName>
    </submittedName>
</protein>
<keyword evidence="2" id="KW-1185">Reference proteome</keyword>
<organism evidence="1 2">
    <name type="scientific">Kitasatospora phosalacinea</name>
    <dbReference type="NCBI Taxonomy" id="2065"/>
    <lineage>
        <taxon>Bacteria</taxon>
        <taxon>Bacillati</taxon>
        <taxon>Actinomycetota</taxon>
        <taxon>Actinomycetes</taxon>
        <taxon>Kitasatosporales</taxon>
        <taxon>Streptomycetaceae</taxon>
        <taxon>Kitasatospora</taxon>
    </lineage>
</organism>
<reference evidence="1 2" key="1">
    <citation type="submission" date="2024-09" db="EMBL/GenBank/DDBJ databases">
        <title>The Natural Products Discovery Center: Release of the First 8490 Sequenced Strains for Exploring Actinobacteria Biosynthetic Diversity.</title>
        <authorList>
            <person name="Kalkreuter E."/>
            <person name="Kautsar S.A."/>
            <person name="Yang D."/>
            <person name="Bader C.D."/>
            <person name="Teijaro C.N."/>
            <person name="Fluegel L."/>
            <person name="Davis C.M."/>
            <person name="Simpson J.R."/>
            <person name="Lauterbach L."/>
            <person name="Steele A.D."/>
            <person name="Gui C."/>
            <person name="Meng S."/>
            <person name="Li G."/>
            <person name="Viehrig K."/>
            <person name="Ye F."/>
            <person name="Su P."/>
            <person name="Kiefer A.F."/>
            <person name="Nichols A."/>
            <person name="Cepeda A.J."/>
            <person name="Yan W."/>
            <person name="Fan B."/>
            <person name="Jiang Y."/>
            <person name="Adhikari A."/>
            <person name="Zheng C.-J."/>
            <person name="Schuster L."/>
            <person name="Cowan T.M."/>
            <person name="Smanski M.J."/>
            <person name="Chevrette M.G."/>
            <person name="De Carvalho L.P.S."/>
            <person name="Shen B."/>
        </authorList>
    </citation>
    <scope>NUCLEOTIDE SEQUENCE [LARGE SCALE GENOMIC DNA]</scope>
    <source>
        <strain evidence="1 2">NPDC058753</strain>
    </source>
</reference>
<dbReference type="EMBL" id="JBHYPX010000058">
    <property type="protein sequence ID" value="MFE1355312.1"/>
    <property type="molecule type" value="Genomic_DNA"/>
</dbReference>
<sequence length="90" mass="10372">MDEPNIIPAPEFLGPMTGHPTLVARFHCPLGCGWWHEEPTDPGPARLPLRPDWTIDWEAHDLVLKARDEAFRVGVEHAIAEHYRKRHPEH</sequence>
<evidence type="ECO:0000313" key="2">
    <source>
        <dbReference type="Proteomes" id="UP001599542"/>
    </source>
</evidence>
<dbReference type="Proteomes" id="UP001599542">
    <property type="component" value="Unassembled WGS sequence"/>
</dbReference>
<evidence type="ECO:0000313" key="1">
    <source>
        <dbReference type="EMBL" id="MFE1355312.1"/>
    </source>
</evidence>